<dbReference type="EMBL" id="VXIV02001939">
    <property type="protein sequence ID" value="KAF6028551.1"/>
    <property type="molecule type" value="Genomic_DNA"/>
</dbReference>
<dbReference type="SMART" id="SM00034">
    <property type="entry name" value="CLECT"/>
    <property type="match status" value="1"/>
</dbReference>
<proteinExistence type="predicted"/>
<name>A0A7J7JSC7_BUGNE</name>
<feature type="domain" description="C-type lectin" evidence="2">
    <location>
        <begin position="38"/>
        <end position="150"/>
    </location>
</feature>
<protein>
    <recommendedName>
        <fullName evidence="2">C-type lectin domain-containing protein</fullName>
    </recommendedName>
</protein>
<dbReference type="InterPro" id="IPR016186">
    <property type="entry name" value="C-type_lectin-like/link_sf"/>
</dbReference>
<evidence type="ECO:0000256" key="1">
    <source>
        <dbReference type="SAM" id="SignalP"/>
    </source>
</evidence>
<feature type="chain" id="PRO_5029441545" description="C-type lectin domain-containing protein" evidence="1">
    <location>
        <begin position="25"/>
        <end position="166"/>
    </location>
</feature>
<dbReference type="CDD" id="cd00037">
    <property type="entry name" value="CLECT"/>
    <property type="match status" value="1"/>
</dbReference>
<evidence type="ECO:0000313" key="4">
    <source>
        <dbReference type="Proteomes" id="UP000593567"/>
    </source>
</evidence>
<sequence length="166" mass="19178">MATCGHIFAAATIFLTLSILTSESVKDVCPSGYEHNPFSNTCVRLIETLLNWHDAKAYCEKAGETLLVLDTLEGINWFKALRTVNKKWRETFGVWLAGYNGHQVWKWYGRKTHEIYLSDYRHNDPDGAWDTEQCLASYPWPSLQWYDIKCTATRFTFPCEKPAQES</sequence>
<dbReference type="InterPro" id="IPR016187">
    <property type="entry name" value="CTDL_fold"/>
</dbReference>
<reference evidence="3" key="1">
    <citation type="submission" date="2020-06" db="EMBL/GenBank/DDBJ databases">
        <title>Draft genome of Bugula neritina, a colonial animal packing powerful symbionts and potential medicines.</title>
        <authorList>
            <person name="Rayko M."/>
        </authorList>
    </citation>
    <scope>NUCLEOTIDE SEQUENCE [LARGE SCALE GENOMIC DNA]</scope>
    <source>
        <strain evidence="3">Kwan_BN1</strain>
    </source>
</reference>
<gene>
    <name evidence="3" type="ORF">EB796_013141</name>
</gene>
<accession>A0A7J7JSC7</accession>
<keyword evidence="1" id="KW-0732">Signal</keyword>
<organism evidence="3 4">
    <name type="scientific">Bugula neritina</name>
    <name type="common">Brown bryozoan</name>
    <name type="synonym">Sertularia neritina</name>
    <dbReference type="NCBI Taxonomy" id="10212"/>
    <lineage>
        <taxon>Eukaryota</taxon>
        <taxon>Metazoa</taxon>
        <taxon>Spiralia</taxon>
        <taxon>Lophotrochozoa</taxon>
        <taxon>Bryozoa</taxon>
        <taxon>Gymnolaemata</taxon>
        <taxon>Cheilostomatida</taxon>
        <taxon>Flustrina</taxon>
        <taxon>Buguloidea</taxon>
        <taxon>Bugulidae</taxon>
        <taxon>Bugula</taxon>
    </lineage>
</organism>
<evidence type="ECO:0000259" key="2">
    <source>
        <dbReference type="PROSITE" id="PS50041"/>
    </source>
</evidence>
<dbReference type="Gene3D" id="3.10.100.10">
    <property type="entry name" value="Mannose-Binding Protein A, subunit A"/>
    <property type="match status" value="1"/>
</dbReference>
<comment type="caution">
    <text evidence="3">The sequence shown here is derived from an EMBL/GenBank/DDBJ whole genome shotgun (WGS) entry which is preliminary data.</text>
</comment>
<evidence type="ECO:0000313" key="3">
    <source>
        <dbReference type="EMBL" id="KAF6028551.1"/>
    </source>
</evidence>
<dbReference type="PROSITE" id="PS50041">
    <property type="entry name" value="C_TYPE_LECTIN_2"/>
    <property type="match status" value="1"/>
</dbReference>
<feature type="signal peptide" evidence="1">
    <location>
        <begin position="1"/>
        <end position="24"/>
    </location>
</feature>
<dbReference type="AlphaFoldDB" id="A0A7J7JSC7"/>
<dbReference type="InterPro" id="IPR001304">
    <property type="entry name" value="C-type_lectin-like"/>
</dbReference>
<dbReference type="Proteomes" id="UP000593567">
    <property type="component" value="Unassembled WGS sequence"/>
</dbReference>
<keyword evidence="4" id="KW-1185">Reference proteome</keyword>
<dbReference type="OrthoDB" id="10255512at2759"/>
<dbReference type="SUPFAM" id="SSF56436">
    <property type="entry name" value="C-type lectin-like"/>
    <property type="match status" value="1"/>
</dbReference>
<dbReference type="Pfam" id="PF00059">
    <property type="entry name" value="Lectin_C"/>
    <property type="match status" value="1"/>
</dbReference>